<dbReference type="Pfam" id="PF12680">
    <property type="entry name" value="SnoaL_2"/>
    <property type="match status" value="1"/>
</dbReference>
<evidence type="ECO:0000313" key="3">
    <source>
        <dbReference type="Proteomes" id="UP001500191"/>
    </source>
</evidence>
<sequence>MTNDQRTGGRTTTGAFMAALQQAEATGDVSALLALHAPDVTLRNLTQQTWEGEAGARAFWETYLGNFKEIRSEFTRSHEAGGLGVMEWTASGRLRGGHPVEYRGVSLIDLSGGQVAAFRTYYDSAAFVVTPA</sequence>
<dbReference type="Proteomes" id="UP001500191">
    <property type="component" value="Unassembled WGS sequence"/>
</dbReference>
<dbReference type="RefSeq" id="WP_343757819.1">
    <property type="nucleotide sequence ID" value="NZ_BAAADB010000013.1"/>
</dbReference>
<comment type="caution">
    <text evidence="2">The sequence shown here is derived from an EMBL/GenBank/DDBJ whole genome shotgun (WGS) entry which is preliminary data.</text>
</comment>
<dbReference type="InterPro" id="IPR037401">
    <property type="entry name" value="SnoaL-like"/>
</dbReference>
<proteinExistence type="predicted"/>
<feature type="domain" description="SnoaL-like" evidence="1">
    <location>
        <begin position="22"/>
        <end position="117"/>
    </location>
</feature>
<dbReference type="EMBL" id="BAAADB010000013">
    <property type="protein sequence ID" value="GAA0510022.1"/>
    <property type="molecule type" value="Genomic_DNA"/>
</dbReference>
<dbReference type="InterPro" id="IPR032710">
    <property type="entry name" value="NTF2-like_dom_sf"/>
</dbReference>
<reference evidence="2 3" key="1">
    <citation type="journal article" date="2019" name="Int. J. Syst. Evol. Microbiol.">
        <title>The Global Catalogue of Microorganisms (GCM) 10K type strain sequencing project: providing services to taxonomists for standard genome sequencing and annotation.</title>
        <authorList>
            <consortium name="The Broad Institute Genomics Platform"/>
            <consortium name="The Broad Institute Genome Sequencing Center for Infectious Disease"/>
            <person name="Wu L."/>
            <person name="Ma J."/>
        </authorList>
    </citation>
    <scope>NUCLEOTIDE SEQUENCE [LARGE SCALE GENOMIC DNA]</scope>
    <source>
        <strain evidence="2 3">JCM 14368</strain>
    </source>
</reference>
<dbReference type="SUPFAM" id="SSF54427">
    <property type="entry name" value="NTF2-like"/>
    <property type="match status" value="1"/>
</dbReference>
<accession>A0ABN1C2K4</accession>
<keyword evidence="3" id="KW-1185">Reference proteome</keyword>
<dbReference type="Gene3D" id="3.10.450.50">
    <property type="match status" value="1"/>
</dbReference>
<gene>
    <name evidence="2" type="ORF">GCM10008937_17370</name>
</gene>
<name>A0ABN1C2K4_9DEIO</name>
<evidence type="ECO:0000259" key="1">
    <source>
        <dbReference type="Pfam" id="PF12680"/>
    </source>
</evidence>
<protein>
    <submittedName>
        <fullName evidence="2">Nuclear transport factor 2 family protein</fullName>
    </submittedName>
</protein>
<organism evidence="2 3">
    <name type="scientific">Deinococcus depolymerans</name>
    <dbReference type="NCBI Taxonomy" id="392408"/>
    <lineage>
        <taxon>Bacteria</taxon>
        <taxon>Thermotogati</taxon>
        <taxon>Deinococcota</taxon>
        <taxon>Deinococci</taxon>
        <taxon>Deinococcales</taxon>
        <taxon>Deinococcaceae</taxon>
        <taxon>Deinococcus</taxon>
    </lineage>
</organism>
<evidence type="ECO:0000313" key="2">
    <source>
        <dbReference type="EMBL" id="GAA0510022.1"/>
    </source>
</evidence>